<protein>
    <submittedName>
        <fullName evidence="2">Effector-binding domain-containing protein</fullName>
    </submittedName>
</protein>
<reference evidence="2 3" key="1">
    <citation type="submission" date="2018-03" db="EMBL/GenBank/DDBJ databases">
        <title>Genomic Encyclopedia of Archaeal and Bacterial Type Strains, Phase II (KMG-II): from individual species to whole genera.</title>
        <authorList>
            <person name="Goeker M."/>
        </authorList>
    </citation>
    <scope>NUCLEOTIDE SEQUENCE [LARGE SCALE GENOMIC DNA]</scope>
    <source>
        <strain evidence="2 3">DSM 100346</strain>
    </source>
</reference>
<dbReference type="InterPro" id="IPR029442">
    <property type="entry name" value="GyrI-like"/>
</dbReference>
<evidence type="ECO:0000313" key="2">
    <source>
        <dbReference type="EMBL" id="PWJ59829.1"/>
    </source>
</evidence>
<accession>A0A316ARA6</accession>
<sequence>MKIEQSPELSVICFETQTSLSTLGPFVRHKARELYKVAADTGLEVLGPIYWIYQGADGLPDTPFQLTIALPIAPTSSPWQSETFTLKVLPAFRYVSQRHQGPWELLGQTYGELIGYLQQQGLQMSGENRELYLRMNFEQPAHHLTEVQVGVLP</sequence>
<dbReference type="SUPFAM" id="SSF55136">
    <property type="entry name" value="Probable bacterial effector-binding domain"/>
    <property type="match status" value="1"/>
</dbReference>
<dbReference type="Pfam" id="PF06445">
    <property type="entry name" value="GyrI-like"/>
    <property type="match status" value="1"/>
</dbReference>
<evidence type="ECO:0000259" key="1">
    <source>
        <dbReference type="SMART" id="SM00871"/>
    </source>
</evidence>
<dbReference type="Gene3D" id="3.20.80.10">
    <property type="entry name" value="Regulatory factor, effector binding domain"/>
    <property type="match status" value="1"/>
</dbReference>
<feature type="domain" description="AraC effector-binding" evidence="1">
    <location>
        <begin position="1"/>
        <end position="152"/>
    </location>
</feature>
<name>A0A316ARA6_9BACT</name>
<dbReference type="RefSeq" id="WP_109671745.1">
    <property type="nucleotide sequence ID" value="NZ_QGDT01000001.1"/>
</dbReference>
<dbReference type="EMBL" id="QGDT01000001">
    <property type="protein sequence ID" value="PWJ59829.1"/>
    <property type="molecule type" value="Genomic_DNA"/>
</dbReference>
<comment type="caution">
    <text evidence="2">The sequence shown here is derived from an EMBL/GenBank/DDBJ whole genome shotgun (WGS) entry which is preliminary data.</text>
</comment>
<dbReference type="SMART" id="SM00871">
    <property type="entry name" value="AraC_E_bind"/>
    <property type="match status" value="1"/>
</dbReference>
<organism evidence="2 3">
    <name type="scientific">Dyadobacter jejuensis</name>
    <dbReference type="NCBI Taxonomy" id="1082580"/>
    <lineage>
        <taxon>Bacteria</taxon>
        <taxon>Pseudomonadati</taxon>
        <taxon>Bacteroidota</taxon>
        <taxon>Cytophagia</taxon>
        <taxon>Cytophagales</taxon>
        <taxon>Spirosomataceae</taxon>
        <taxon>Dyadobacter</taxon>
    </lineage>
</organism>
<dbReference type="AlphaFoldDB" id="A0A316ARA6"/>
<dbReference type="Proteomes" id="UP000245880">
    <property type="component" value="Unassembled WGS sequence"/>
</dbReference>
<dbReference type="InterPro" id="IPR010499">
    <property type="entry name" value="AraC_E-bd"/>
</dbReference>
<gene>
    <name evidence="2" type="ORF">CLV98_1013</name>
</gene>
<dbReference type="InterPro" id="IPR011256">
    <property type="entry name" value="Reg_factor_effector_dom_sf"/>
</dbReference>
<dbReference type="OrthoDB" id="6003696at2"/>
<proteinExistence type="predicted"/>
<evidence type="ECO:0000313" key="3">
    <source>
        <dbReference type="Proteomes" id="UP000245880"/>
    </source>
</evidence>
<keyword evidence="3" id="KW-1185">Reference proteome</keyword>